<evidence type="ECO:0000313" key="6">
    <source>
        <dbReference type="EMBL" id="EAQ98219.1"/>
    </source>
</evidence>
<feature type="domain" description="GGDEF" evidence="5">
    <location>
        <begin position="396"/>
        <end position="529"/>
    </location>
</feature>
<feature type="domain" description="EAL" evidence="4">
    <location>
        <begin position="534"/>
        <end position="788"/>
    </location>
</feature>
<evidence type="ECO:0000259" key="5">
    <source>
        <dbReference type="PROSITE" id="PS50887"/>
    </source>
</evidence>
<dbReference type="PROSITE" id="PS50887">
    <property type="entry name" value="GGDEF"/>
    <property type="match status" value="1"/>
</dbReference>
<dbReference type="InterPro" id="IPR029787">
    <property type="entry name" value="Nucleotide_cyclase"/>
</dbReference>
<dbReference type="GO" id="GO:0003824">
    <property type="term" value="F:catalytic activity"/>
    <property type="evidence" value="ECO:0007669"/>
    <property type="project" value="UniProtKB-ARBA"/>
</dbReference>
<comment type="caution">
    <text evidence="6">The sequence shown here is derived from an EMBL/GenBank/DDBJ whole genome shotgun (WGS) entry which is preliminary data.</text>
</comment>
<reference evidence="6 7" key="1">
    <citation type="journal article" date="2007" name="Proc. Natl. Acad. Sci. U.S.A.">
        <title>Characterization of a marine gammaproteobacterium capable of aerobic anoxygenic photosynthesis.</title>
        <authorList>
            <person name="Fuchs B.M."/>
            <person name="Spring S."/>
            <person name="Teeling H."/>
            <person name="Quast C."/>
            <person name="Wulf J."/>
            <person name="Schattenhofer M."/>
            <person name="Yan S."/>
            <person name="Ferriera S."/>
            <person name="Johnson J."/>
            <person name="Glockner F.O."/>
            <person name="Amann R."/>
        </authorList>
    </citation>
    <scope>NUCLEOTIDE SEQUENCE [LARGE SCALE GENOMIC DNA]</scope>
    <source>
        <strain evidence="6">KT71</strain>
    </source>
</reference>
<dbReference type="InterPro" id="IPR000700">
    <property type="entry name" value="PAS-assoc_C"/>
</dbReference>
<dbReference type="PANTHER" id="PTHR44757:SF2">
    <property type="entry name" value="BIOFILM ARCHITECTURE MAINTENANCE PROTEIN MBAA"/>
    <property type="match status" value="1"/>
</dbReference>
<feature type="domain" description="PAC" evidence="3">
    <location>
        <begin position="189"/>
        <end position="242"/>
    </location>
</feature>
<dbReference type="EMBL" id="AAOA02000002">
    <property type="protein sequence ID" value="EAQ98219.1"/>
    <property type="molecule type" value="Genomic_DNA"/>
</dbReference>
<dbReference type="SMART" id="SM00091">
    <property type="entry name" value="PAS"/>
    <property type="match status" value="1"/>
</dbReference>
<dbReference type="HOGENOM" id="CLU_000445_70_20_6"/>
<dbReference type="GO" id="GO:0006355">
    <property type="term" value="P:regulation of DNA-templated transcription"/>
    <property type="evidence" value="ECO:0007669"/>
    <property type="project" value="InterPro"/>
</dbReference>
<dbReference type="InterPro" id="IPR013767">
    <property type="entry name" value="PAS_fold"/>
</dbReference>
<dbReference type="Pfam" id="PF00989">
    <property type="entry name" value="PAS"/>
    <property type="match status" value="1"/>
</dbReference>
<evidence type="ECO:0000259" key="2">
    <source>
        <dbReference type="PROSITE" id="PS50112"/>
    </source>
</evidence>
<dbReference type="AlphaFoldDB" id="A4A7F0"/>
<dbReference type="CDD" id="cd00130">
    <property type="entry name" value="PAS"/>
    <property type="match status" value="1"/>
</dbReference>
<dbReference type="Gene3D" id="3.30.70.270">
    <property type="match status" value="1"/>
</dbReference>
<feature type="domain" description="PAS" evidence="2">
    <location>
        <begin position="239"/>
        <end position="310"/>
    </location>
</feature>
<dbReference type="SUPFAM" id="SSF55785">
    <property type="entry name" value="PYP-like sensor domain (PAS domain)"/>
    <property type="match status" value="2"/>
</dbReference>
<dbReference type="RefSeq" id="WP_008293046.1">
    <property type="nucleotide sequence ID" value="NZ_CM002299.1"/>
</dbReference>
<dbReference type="SUPFAM" id="SSF55073">
    <property type="entry name" value="Nucleotide cyclase"/>
    <property type="match status" value="1"/>
</dbReference>
<dbReference type="Pfam" id="PF08448">
    <property type="entry name" value="PAS_4"/>
    <property type="match status" value="1"/>
</dbReference>
<dbReference type="eggNOG" id="COG5001">
    <property type="taxonomic scope" value="Bacteria"/>
</dbReference>
<dbReference type="Pfam" id="PF00563">
    <property type="entry name" value="EAL"/>
    <property type="match status" value="1"/>
</dbReference>
<evidence type="ECO:0000259" key="3">
    <source>
        <dbReference type="PROSITE" id="PS50113"/>
    </source>
</evidence>
<gene>
    <name evidence="6" type="ORF">KT71_03192</name>
</gene>
<dbReference type="Proteomes" id="UP000019205">
    <property type="component" value="Chromosome"/>
</dbReference>
<organism evidence="6 7">
    <name type="scientific">Congregibacter litoralis KT71</name>
    <dbReference type="NCBI Taxonomy" id="314285"/>
    <lineage>
        <taxon>Bacteria</taxon>
        <taxon>Pseudomonadati</taxon>
        <taxon>Pseudomonadota</taxon>
        <taxon>Gammaproteobacteria</taxon>
        <taxon>Cellvibrionales</taxon>
        <taxon>Halieaceae</taxon>
        <taxon>Congregibacter</taxon>
    </lineage>
</organism>
<dbReference type="PANTHER" id="PTHR44757">
    <property type="entry name" value="DIGUANYLATE CYCLASE DGCP"/>
    <property type="match status" value="1"/>
</dbReference>
<protein>
    <submittedName>
        <fullName evidence="6">PAS domain protein S-box/diguanylate cyclase (GGDEF) domain protein</fullName>
    </submittedName>
</protein>
<dbReference type="CDD" id="cd01948">
    <property type="entry name" value="EAL"/>
    <property type="match status" value="1"/>
</dbReference>
<dbReference type="InterPro" id="IPR000160">
    <property type="entry name" value="GGDEF_dom"/>
</dbReference>
<evidence type="ECO:0000256" key="1">
    <source>
        <dbReference type="ARBA" id="ARBA00001946"/>
    </source>
</evidence>
<dbReference type="InterPro" id="IPR001610">
    <property type="entry name" value="PAC"/>
</dbReference>
<feature type="domain" description="PAC" evidence="3">
    <location>
        <begin position="312"/>
        <end position="364"/>
    </location>
</feature>
<dbReference type="InterPro" id="IPR043128">
    <property type="entry name" value="Rev_trsase/Diguanyl_cyclase"/>
</dbReference>
<dbReference type="PROSITE" id="PS50112">
    <property type="entry name" value="PAS"/>
    <property type="match status" value="1"/>
</dbReference>
<dbReference type="Gene3D" id="3.20.20.450">
    <property type="entry name" value="EAL domain"/>
    <property type="match status" value="1"/>
</dbReference>
<dbReference type="SMART" id="SM00086">
    <property type="entry name" value="PAC"/>
    <property type="match status" value="2"/>
</dbReference>
<dbReference type="InterPro" id="IPR000014">
    <property type="entry name" value="PAS"/>
</dbReference>
<accession>A4A7F0</accession>
<evidence type="ECO:0000313" key="7">
    <source>
        <dbReference type="Proteomes" id="UP000019205"/>
    </source>
</evidence>
<dbReference type="SMART" id="SM00267">
    <property type="entry name" value="GGDEF"/>
    <property type="match status" value="1"/>
</dbReference>
<dbReference type="OrthoDB" id="6597954at2"/>
<dbReference type="FunFam" id="3.30.70.270:FF:000001">
    <property type="entry name" value="Diguanylate cyclase domain protein"/>
    <property type="match status" value="1"/>
</dbReference>
<dbReference type="InterPro" id="IPR013656">
    <property type="entry name" value="PAS_4"/>
</dbReference>
<dbReference type="Gene3D" id="3.30.450.20">
    <property type="entry name" value="PAS domain"/>
    <property type="match status" value="2"/>
</dbReference>
<dbReference type="SUPFAM" id="SSF141868">
    <property type="entry name" value="EAL domain-like"/>
    <property type="match status" value="1"/>
</dbReference>
<dbReference type="InterPro" id="IPR035965">
    <property type="entry name" value="PAS-like_dom_sf"/>
</dbReference>
<dbReference type="STRING" id="314285.KT71_03192"/>
<dbReference type="NCBIfam" id="TIGR00254">
    <property type="entry name" value="GGDEF"/>
    <property type="match status" value="1"/>
</dbReference>
<dbReference type="PROSITE" id="PS50883">
    <property type="entry name" value="EAL"/>
    <property type="match status" value="1"/>
</dbReference>
<dbReference type="SMART" id="SM00052">
    <property type="entry name" value="EAL"/>
    <property type="match status" value="1"/>
</dbReference>
<keyword evidence="7" id="KW-1185">Reference proteome</keyword>
<reference evidence="6 7" key="2">
    <citation type="journal article" date="2009" name="PLoS ONE">
        <title>The photosynthetic apparatus and its regulation in the aerobic gammaproteobacterium Congregibacter litoralis gen. nov., sp. nov.</title>
        <authorList>
            <person name="Spring S."/>
            <person name="Lunsdorf H."/>
            <person name="Fuchs B.M."/>
            <person name="Tindall B.J."/>
        </authorList>
    </citation>
    <scope>NUCLEOTIDE SEQUENCE [LARGE SCALE GENOMIC DNA]</scope>
    <source>
        <strain evidence="6">KT71</strain>
    </source>
</reference>
<dbReference type="CDD" id="cd01949">
    <property type="entry name" value="GGDEF"/>
    <property type="match status" value="1"/>
</dbReference>
<sequence>MVAANLQVDSRLQVYEICDDVSLGLDLQGDGPGEYGEAFLKALHPEDKALFERLIVGDTGSSLDTDTHLRVRDASGRYRIFLANLHPGDARWGEDNKRLELIDPRQTEKPRYELPDAMIRTIMTSTDDYIFFKDTHHMLLAGSERMATLCQSIDRWEEFAGKADYDVFPEHLADMYYALEVEVYAAKGMAKAIQPYTHRDGRRGWVDNRKYPILDQEGRLLGLYGVARDVSTEIDAQRRQALVTSVFANAAESIVILNGNHEIVDANKTFESFTGLSREEVLGKSLKAAKHARDDSGEFEALWDTLLREGSCSGEVTTFDARGHKRSELCRITAVIDDQGEAHHFVCLYSDITPLKEHERELETIAHFDPLTGLVNRSLFEDRLYQAVATSERQGTFLALAYIDLDGFKLVNDSFGHAVGDRYLIAIADNMNEALRDTDTLARIGGDEFIALISDLDDPEGFAPVVERLLQATSKPVMLEGQEIPVSASIGIARFPLDGLEPGSLVRCADQAMYEAKRQGKNRFYVFDRGLVGNEGASGDVRRALADEEFELFYQPKVNMLTGELLGVEALARWRHPHRGLLQPPEFLPLIDRENLQIEFGEWVLSEAVEQIRQWRGQEIATQVSVNIAGVHLLQSNFLESLGSAIARYPDLLAKTLEIEILETSALNDVARVAKIIEYAHAFGVSFALDDFGTGFSSLTHLRRLPVSTVKIDTSFVRDMLESSEDTAIVSAMVGLCRGLGRQVIAEGVSTPAHAQALVNMACNFGQGYAIAAPMPAKALAGWIENWQHRGLWRDMVAPPLPTSGESGTA</sequence>
<dbReference type="InterPro" id="IPR052155">
    <property type="entry name" value="Biofilm_reg_signaling"/>
</dbReference>
<evidence type="ECO:0000259" key="4">
    <source>
        <dbReference type="PROSITE" id="PS50883"/>
    </source>
</evidence>
<dbReference type="NCBIfam" id="TIGR00229">
    <property type="entry name" value="sensory_box"/>
    <property type="match status" value="1"/>
</dbReference>
<name>A4A7F0_9GAMM</name>
<proteinExistence type="predicted"/>
<dbReference type="PROSITE" id="PS50113">
    <property type="entry name" value="PAC"/>
    <property type="match status" value="2"/>
</dbReference>
<dbReference type="InterPro" id="IPR035919">
    <property type="entry name" value="EAL_sf"/>
</dbReference>
<dbReference type="Pfam" id="PF00990">
    <property type="entry name" value="GGDEF"/>
    <property type="match status" value="1"/>
</dbReference>
<comment type="cofactor">
    <cofactor evidence="1">
        <name>Mg(2+)</name>
        <dbReference type="ChEBI" id="CHEBI:18420"/>
    </cofactor>
</comment>
<dbReference type="InterPro" id="IPR001633">
    <property type="entry name" value="EAL_dom"/>
</dbReference>